<accession>A0A0G0WL46</accession>
<evidence type="ECO:0000259" key="7">
    <source>
        <dbReference type="Pfam" id="PF01029"/>
    </source>
</evidence>
<dbReference type="Proteomes" id="UP000033858">
    <property type="component" value="Unassembled WGS sequence"/>
</dbReference>
<protein>
    <recommendedName>
        <fullName evidence="6">Transcription antitermination protein NusB</fullName>
    </recommendedName>
    <alternativeName>
        <fullName evidence="6">Antitermination factor NusB</fullName>
    </alternativeName>
</protein>
<dbReference type="PANTHER" id="PTHR11078:SF3">
    <property type="entry name" value="ANTITERMINATION NUSB DOMAIN-CONTAINING PROTEIN"/>
    <property type="match status" value="1"/>
</dbReference>
<evidence type="ECO:0000256" key="1">
    <source>
        <dbReference type="ARBA" id="ARBA00005952"/>
    </source>
</evidence>
<dbReference type="GO" id="GO:0006353">
    <property type="term" value="P:DNA-templated transcription termination"/>
    <property type="evidence" value="ECO:0007669"/>
    <property type="project" value="UniProtKB-UniRule"/>
</dbReference>
<dbReference type="InterPro" id="IPR011605">
    <property type="entry name" value="NusB_fam"/>
</dbReference>
<comment type="function">
    <text evidence="6">Involved in transcription antitermination. Required for transcription of ribosomal RNA (rRNA) genes. Binds specifically to the boxA antiterminator sequence of the ribosomal RNA (rrn) operons.</text>
</comment>
<comment type="caution">
    <text evidence="8">The sequence shown here is derived from an EMBL/GenBank/DDBJ whole genome shotgun (WGS) entry which is preliminary data.</text>
</comment>
<dbReference type="EMBL" id="LCAE01000037">
    <property type="protein sequence ID" value="KKR85155.1"/>
    <property type="molecule type" value="Genomic_DNA"/>
</dbReference>
<dbReference type="Gene3D" id="1.10.940.10">
    <property type="entry name" value="NusB-like"/>
    <property type="match status" value="1"/>
</dbReference>
<name>A0A0G0WL46_9BACT</name>
<dbReference type="GO" id="GO:0005829">
    <property type="term" value="C:cytosol"/>
    <property type="evidence" value="ECO:0007669"/>
    <property type="project" value="TreeGrafter"/>
</dbReference>
<evidence type="ECO:0000256" key="3">
    <source>
        <dbReference type="ARBA" id="ARBA00022884"/>
    </source>
</evidence>
<evidence type="ECO:0000313" key="9">
    <source>
        <dbReference type="Proteomes" id="UP000033858"/>
    </source>
</evidence>
<dbReference type="InterPro" id="IPR006027">
    <property type="entry name" value="NusB_RsmB_TIM44"/>
</dbReference>
<keyword evidence="2 6" id="KW-0889">Transcription antitermination</keyword>
<sequence>MQKIKAITYGLPILRALRKVKTSTDPRHLRRREAIKVLFAQGFAKQPNLPELVQKIIKKKVKIDKQIEKAAPTWPVDRLNKIDLAILRLAIYELEYEDTPPKVVIDEAVELAKEYGSESSPSFVNGVLGTIYNDRDEKHI</sequence>
<organism evidence="8 9">
    <name type="scientific">Candidatus Woesebacteria bacterium GW2011_GWB1_41_10</name>
    <dbReference type="NCBI Taxonomy" id="1618577"/>
    <lineage>
        <taxon>Bacteria</taxon>
        <taxon>Candidatus Woeseibacteriota</taxon>
    </lineage>
</organism>
<evidence type="ECO:0000256" key="2">
    <source>
        <dbReference type="ARBA" id="ARBA00022814"/>
    </source>
</evidence>
<keyword evidence="4 6" id="KW-0805">Transcription regulation</keyword>
<dbReference type="SUPFAM" id="SSF48013">
    <property type="entry name" value="NusB-like"/>
    <property type="match status" value="1"/>
</dbReference>
<dbReference type="PANTHER" id="PTHR11078">
    <property type="entry name" value="N UTILIZATION SUBSTANCE PROTEIN B-RELATED"/>
    <property type="match status" value="1"/>
</dbReference>
<evidence type="ECO:0000256" key="6">
    <source>
        <dbReference type="HAMAP-Rule" id="MF_00073"/>
    </source>
</evidence>
<feature type="domain" description="NusB/RsmB/TIM44" evidence="7">
    <location>
        <begin position="49"/>
        <end position="132"/>
    </location>
</feature>
<gene>
    <name evidence="6" type="primary">nusB</name>
    <name evidence="8" type="ORF">UU32_C0037G0014</name>
</gene>
<dbReference type="Pfam" id="PF01029">
    <property type="entry name" value="NusB"/>
    <property type="match status" value="1"/>
</dbReference>
<proteinExistence type="inferred from homology"/>
<dbReference type="InterPro" id="IPR035926">
    <property type="entry name" value="NusB-like_sf"/>
</dbReference>
<evidence type="ECO:0000256" key="5">
    <source>
        <dbReference type="ARBA" id="ARBA00023163"/>
    </source>
</evidence>
<dbReference type="GO" id="GO:0031564">
    <property type="term" value="P:transcription antitermination"/>
    <property type="evidence" value="ECO:0007669"/>
    <property type="project" value="UniProtKB-KW"/>
</dbReference>
<dbReference type="GO" id="GO:0003723">
    <property type="term" value="F:RNA binding"/>
    <property type="evidence" value="ECO:0007669"/>
    <property type="project" value="UniProtKB-UniRule"/>
</dbReference>
<dbReference type="NCBIfam" id="TIGR01951">
    <property type="entry name" value="nusB"/>
    <property type="match status" value="1"/>
</dbReference>
<evidence type="ECO:0000313" key="8">
    <source>
        <dbReference type="EMBL" id="KKR85155.1"/>
    </source>
</evidence>
<evidence type="ECO:0000256" key="4">
    <source>
        <dbReference type="ARBA" id="ARBA00023015"/>
    </source>
</evidence>
<reference evidence="8 9" key="1">
    <citation type="journal article" date="2015" name="Nature">
        <title>rRNA introns, odd ribosomes, and small enigmatic genomes across a large radiation of phyla.</title>
        <authorList>
            <person name="Brown C.T."/>
            <person name="Hug L.A."/>
            <person name="Thomas B.C."/>
            <person name="Sharon I."/>
            <person name="Castelle C.J."/>
            <person name="Singh A."/>
            <person name="Wilkins M.J."/>
            <person name="Williams K.H."/>
            <person name="Banfield J.F."/>
        </authorList>
    </citation>
    <scope>NUCLEOTIDE SEQUENCE [LARGE SCALE GENOMIC DNA]</scope>
</reference>
<dbReference type="PATRIC" id="fig|1618577.3.peg.500"/>
<comment type="similarity">
    <text evidence="1 6">Belongs to the NusB family.</text>
</comment>
<keyword evidence="5 6" id="KW-0804">Transcription</keyword>
<dbReference type="AlphaFoldDB" id="A0A0G0WL46"/>
<dbReference type="HAMAP" id="MF_00073">
    <property type="entry name" value="NusB"/>
    <property type="match status" value="1"/>
</dbReference>
<keyword evidence="3 6" id="KW-0694">RNA-binding</keyword>